<evidence type="ECO:0000256" key="4">
    <source>
        <dbReference type="ARBA" id="ARBA00023211"/>
    </source>
</evidence>
<evidence type="ECO:0000256" key="9">
    <source>
        <dbReference type="ARBA" id="ARBA00041464"/>
    </source>
</evidence>
<dbReference type="OrthoDB" id="430679at2759"/>
<comment type="catalytic activity">
    <reaction evidence="11">
        <text>guanosine 3',5'-bis(diphosphate) + H2O = GDP + diphosphate + H(+)</text>
        <dbReference type="Rhea" id="RHEA:14253"/>
        <dbReference type="ChEBI" id="CHEBI:15377"/>
        <dbReference type="ChEBI" id="CHEBI:15378"/>
        <dbReference type="ChEBI" id="CHEBI:33019"/>
        <dbReference type="ChEBI" id="CHEBI:58189"/>
        <dbReference type="ChEBI" id="CHEBI:77828"/>
        <dbReference type="EC" id="3.1.7.2"/>
    </reaction>
</comment>
<keyword evidence="3" id="KW-0378">Hydrolase</keyword>
<comment type="similarity">
    <text evidence="7">Belongs to the MESH1 family.</text>
</comment>
<dbReference type="GO" id="GO:0046872">
    <property type="term" value="F:metal ion binding"/>
    <property type="evidence" value="ECO:0007669"/>
    <property type="project" value="UniProtKB-KW"/>
</dbReference>
<feature type="domain" description="HD" evidence="12">
    <location>
        <begin position="38"/>
        <end position="133"/>
    </location>
</feature>
<reference evidence="13" key="1">
    <citation type="submission" date="2020-03" db="EMBL/GenBank/DDBJ databases">
        <authorList>
            <person name="Chebbi M.A."/>
            <person name="Drezen J.M."/>
        </authorList>
    </citation>
    <scope>NUCLEOTIDE SEQUENCE</scope>
    <source>
        <tissue evidence="13">Whole body</tissue>
    </source>
</reference>
<dbReference type="InterPro" id="IPR003607">
    <property type="entry name" value="HD/PDEase_dom"/>
</dbReference>
<reference evidence="13" key="2">
    <citation type="submission" date="2021-04" db="EMBL/GenBank/DDBJ databases">
        <title>Genome-wide patterns of bracovirus chromosomal integration into multiple host tissues during parasitism.</title>
        <authorList>
            <person name="Chebbi M.A.C."/>
        </authorList>
    </citation>
    <scope>NUCLEOTIDE SEQUENCE</scope>
    <source>
        <tissue evidence="13">Whole body</tissue>
    </source>
</reference>
<evidence type="ECO:0000256" key="6">
    <source>
        <dbReference type="ARBA" id="ARBA00037781"/>
    </source>
</evidence>
<dbReference type="AlphaFoldDB" id="A0A8J5V7S4"/>
<dbReference type="CDD" id="cd00077">
    <property type="entry name" value="HDc"/>
    <property type="match status" value="1"/>
</dbReference>
<dbReference type="EMBL" id="JAAOIC020000048">
    <property type="protein sequence ID" value="KAG8037174.1"/>
    <property type="molecule type" value="Genomic_DNA"/>
</dbReference>
<dbReference type="PANTHER" id="PTHR46246:SF1">
    <property type="entry name" value="GUANOSINE-3',5'-BIS(DIPHOSPHATE) 3'-PYROPHOSPHOHYDROLASE MESH1"/>
    <property type="match status" value="1"/>
</dbReference>
<evidence type="ECO:0000313" key="13">
    <source>
        <dbReference type="EMBL" id="KAG8037174.1"/>
    </source>
</evidence>
<dbReference type="SMART" id="SM00471">
    <property type="entry name" value="HDc"/>
    <property type="match status" value="1"/>
</dbReference>
<accession>A0A8J5V7S4</accession>
<evidence type="ECO:0000256" key="8">
    <source>
        <dbReference type="ARBA" id="ARBA00040793"/>
    </source>
</evidence>
<keyword evidence="4" id="KW-0464">Manganese</keyword>
<evidence type="ECO:0000259" key="12">
    <source>
        <dbReference type="PROSITE" id="PS51831"/>
    </source>
</evidence>
<dbReference type="InterPro" id="IPR052194">
    <property type="entry name" value="MESH1"/>
</dbReference>
<dbReference type="Pfam" id="PF13328">
    <property type="entry name" value="HD_4"/>
    <property type="match status" value="1"/>
</dbReference>
<evidence type="ECO:0000313" key="14">
    <source>
        <dbReference type="Proteomes" id="UP000729913"/>
    </source>
</evidence>
<sequence>MSNELSKNDLLSLIIKCINFAAKKHKNQRRHDYEATPYINHPIGVANILTEEGKVYDPNVIVAALLHDTVEDTDTSIEEIEREFGPKIKSIVAEVTDDKSLPSQERKRLQVVHTPHISHEAKLVKLADKIYNLRDIQRCTPVGWTSTRVQNYFQWSKDVIQGCRGTNEKLENIFDEILSQQPKSNGIQWAIEYLNFVFFKSSAKS</sequence>
<dbReference type="PANTHER" id="PTHR46246">
    <property type="entry name" value="GUANOSINE-3',5'-BIS(DIPHOSPHATE) 3'-PYROPHOSPHOHYDROLASE MESH1"/>
    <property type="match status" value="1"/>
</dbReference>
<keyword evidence="2" id="KW-0479">Metal-binding</keyword>
<dbReference type="PROSITE" id="PS51831">
    <property type="entry name" value="HD"/>
    <property type="match status" value="1"/>
</dbReference>
<evidence type="ECO:0000256" key="2">
    <source>
        <dbReference type="ARBA" id="ARBA00022723"/>
    </source>
</evidence>
<evidence type="ECO:0000256" key="3">
    <source>
        <dbReference type="ARBA" id="ARBA00022801"/>
    </source>
</evidence>
<comment type="function">
    <text evidence="6">ppGpp hydrolyzing enzyme involved in starvation response.</text>
</comment>
<name>A0A8J5V7S4_9HYME</name>
<evidence type="ECO:0000256" key="5">
    <source>
        <dbReference type="ARBA" id="ARBA00024387"/>
    </source>
</evidence>
<evidence type="ECO:0000256" key="1">
    <source>
        <dbReference type="ARBA" id="ARBA00001936"/>
    </source>
</evidence>
<dbReference type="GO" id="GO:0008893">
    <property type="term" value="F:guanosine-3',5'-bis(diphosphate) 3'-diphosphatase activity"/>
    <property type="evidence" value="ECO:0007669"/>
    <property type="project" value="UniProtKB-EC"/>
</dbReference>
<evidence type="ECO:0000256" key="10">
    <source>
        <dbReference type="ARBA" id="ARBA00041770"/>
    </source>
</evidence>
<dbReference type="InterPro" id="IPR006674">
    <property type="entry name" value="HD_domain"/>
</dbReference>
<comment type="caution">
    <text evidence="13">The sequence shown here is derived from an EMBL/GenBank/DDBJ whole genome shotgun (WGS) entry which is preliminary data.</text>
</comment>
<dbReference type="Proteomes" id="UP000729913">
    <property type="component" value="Unassembled WGS sequence"/>
</dbReference>
<keyword evidence="14" id="KW-1185">Reference proteome</keyword>
<evidence type="ECO:0000256" key="7">
    <source>
        <dbReference type="ARBA" id="ARBA00038354"/>
    </source>
</evidence>
<dbReference type="FunFam" id="1.10.3210.10:FF:000012">
    <property type="entry name" value="HD domain containing 3"/>
    <property type="match status" value="1"/>
</dbReference>
<proteinExistence type="inferred from homology"/>
<evidence type="ECO:0000256" key="11">
    <source>
        <dbReference type="ARBA" id="ARBA00047968"/>
    </source>
</evidence>
<gene>
    <name evidence="13" type="ORF">G9C98_004496</name>
</gene>
<comment type="cofactor">
    <cofactor evidence="1">
        <name>Mn(2+)</name>
        <dbReference type="ChEBI" id="CHEBI:29035"/>
    </cofactor>
</comment>
<dbReference type="EC" id="3.1.7.2" evidence="5"/>
<protein>
    <recommendedName>
        <fullName evidence="8">Guanosine-3',5'-bis(diphosphate) 3'-pyrophosphohydrolase MESH1</fullName>
        <ecNumber evidence="5">3.1.7.2</ecNumber>
    </recommendedName>
    <alternativeName>
        <fullName evidence="9">Metazoan SpoT homolog 1</fullName>
    </alternativeName>
    <alternativeName>
        <fullName evidence="10">Penta-phosphate guanosine-3'-pyrophosphohydrolase</fullName>
    </alternativeName>
</protein>
<organism evidence="13 14">
    <name type="scientific">Cotesia typhae</name>
    <dbReference type="NCBI Taxonomy" id="2053667"/>
    <lineage>
        <taxon>Eukaryota</taxon>
        <taxon>Metazoa</taxon>
        <taxon>Ecdysozoa</taxon>
        <taxon>Arthropoda</taxon>
        <taxon>Hexapoda</taxon>
        <taxon>Insecta</taxon>
        <taxon>Pterygota</taxon>
        <taxon>Neoptera</taxon>
        <taxon>Endopterygota</taxon>
        <taxon>Hymenoptera</taxon>
        <taxon>Apocrita</taxon>
        <taxon>Ichneumonoidea</taxon>
        <taxon>Braconidae</taxon>
        <taxon>Microgastrinae</taxon>
        <taxon>Cotesia</taxon>
    </lineage>
</organism>